<name>A0A7K3WVS3_9FLAO</name>
<organism evidence="2 3">
    <name type="scientific">Cryomorpha ignava</name>
    <dbReference type="NCBI Taxonomy" id="101383"/>
    <lineage>
        <taxon>Bacteria</taxon>
        <taxon>Pseudomonadati</taxon>
        <taxon>Bacteroidota</taxon>
        <taxon>Flavobacteriia</taxon>
        <taxon>Flavobacteriales</taxon>
        <taxon>Cryomorphaceae</taxon>
        <taxon>Cryomorpha</taxon>
    </lineage>
</organism>
<dbReference type="AlphaFoldDB" id="A0A7K3WVS3"/>
<reference evidence="2 3" key="1">
    <citation type="submission" date="2020-02" db="EMBL/GenBank/DDBJ databases">
        <title>Out from the shadows clarifying the taxonomy of the family Cryomorphaceae and related taxa by utilizing the GTDB taxonomic framework.</title>
        <authorList>
            <person name="Bowman J.P."/>
        </authorList>
    </citation>
    <scope>NUCLEOTIDE SEQUENCE [LARGE SCALE GENOMIC DNA]</scope>
    <source>
        <strain evidence="2 3">QSSC 1-22</strain>
    </source>
</reference>
<keyword evidence="1" id="KW-0732">Signal</keyword>
<dbReference type="RefSeq" id="WP_163287054.1">
    <property type="nucleotide sequence ID" value="NZ_JAAGVY010000063.1"/>
</dbReference>
<dbReference type="Proteomes" id="UP000486602">
    <property type="component" value="Unassembled WGS sequence"/>
</dbReference>
<evidence type="ECO:0000313" key="2">
    <source>
        <dbReference type="EMBL" id="NEN25604.1"/>
    </source>
</evidence>
<comment type="caution">
    <text evidence="2">The sequence shown here is derived from an EMBL/GenBank/DDBJ whole genome shotgun (WGS) entry which is preliminary data.</text>
</comment>
<protein>
    <submittedName>
        <fullName evidence="2">Uncharacterized protein</fullName>
    </submittedName>
</protein>
<feature type="signal peptide" evidence="1">
    <location>
        <begin position="1"/>
        <end position="22"/>
    </location>
</feature>
<evidence type="ECO:0000256" key="1">
    <source>
        <dbReference type="SAM" id="SignalP"/>
    </source>
</evidence>
<feature type="chain" id="PRO_5029567548" evidence="1">
    <location>
        <begin position="23"/>
        <end position="182"/>
    </location>
</feature>
<proteinExistence type="predicted"/>
<gene>
    <name evidence="2" type="ORF">G3O08_19100</name>
</gene>
<dbReference type="EMBL" id="JAAGVY010000063">
    <property type="protein sequence ID" value="NEN25604.1"/>
    <property type="molecule type" value="Genomic_DNA"/>
</dbReference>
<sequence length="182" mass="20673">MMKRLSCLFLFLSLTAIFSSCKKDNNDWTPPRSGDYFTCLINGERFETEGSFNCSGDQFSYYPAGTAGMEESYLLFKGRICNIGKSVAIRMSGVEPFTGTLNMVESTLVDSCFPYVWLRADQFYEQLQSGTLIVEEFTPRQPNNGPFGNFEGTFEFVVSNDTLDSVIHITEGQFRFRVPNIW</sequence>
<accession>A0A7K3WVS3</accession>
<dbReference type="PROSITE" id="PS51257">
    <property type="entry name" value="PROKAR_LIPOPROTEIN"/>
    <property type="match status" value="1"/>
</dbReference>
<keyword evidence="3" id="KW-1185">Reference proteome</keyword>
<evidence type="ECO:0000313" key="3">
    <source>
        <dbReference type="Proteomes" id="UP000486602"/>
    </source>
</evidence>